<dbReference type="Pfam" id="PF13986">
    <property type="entry name" value="DUF4224"/>
    <property type="match status" value="1"/>
</dbReference>
<accession>A0A0B0EXM9</accession>
<feature type="compositionally biased region" description="Polar residues" evidence="1">
    <location>
        <begin position="43"/>
        <end position="54"/>
    </location>
</feature>
<dbReference type="InterPro" id="IPR025319">
    <property type="entry name" value="DUF4224"/>
</dbReference>
<reference evidence="3" key="2">
    <citation type="journal article" date="2015" name="Vet. Microbiol.">
        <title>Variants of a genomic island in Aeromonas salmonicida subsp. salmonicida link isolates with their geographical origins.</title>
        <authorList>
            <person name="Emond-Rheault J.G."/>
            <person name="Vincent A.T."/>
            <person name="Trudel M.V."/>
            <person name="Brochu F."/>
            <person name="Boyle B."/>
            <person name="Tanaka K.H."/>
            <person name="Attere S.A."/>
            <person name="Jubinville E."/>
            <person name="Loch T.P."/>
            <person name="Winters A.D."/>
            <person name="Faisal M."/>
            <person name="Frenette M."/>
            <person name="Derome N."/>
            <person name="Charette S.J."/>
        </authorList>
    </citation>
    <scope>NUCLEOTIDE SEQUENCE</scope>
    <source>
        <strain evidence="3">09-0167</strain>
    </source>
</reference>
<reference evidence="4" key="3">
    <citation type="journal article" date="2021" name="FEMS Microbiol. Lett.">
        <title>AsaGEI2d: a new variant of a genomic island identified in a group of Aeromonas salmonicida subsp. salmonicida isolated from France, which bears the pAsa7 plasmid.</title>
        <authorList>
            <person name="Vincent A.T."/>
            <person name="Intertaglia L."/>
            <person name="Loyer V."/>
            <person name="Paquet V.E."/>
            <person name="Adouane E."/>
            <person name="Martin P."/>
            <person name="Berard C."/>
            <person name="Lami R."/>
            <person name="Charette S.J."/>
        </authorList>
    </citation>
    <scope>NUCLEOTIDE SEQUENCE</scope>
    <source>
        <strain evidence="4">BBCC2887</strain>
    </source>
</reference>
<dbReference type="EMBL" id="KJ626180">
    <property type="protein sequence ID" value="AIZ49679.1"/>
    <property type="molecule type" value="Genomic_DNA"/>
</dbReference>
<protein>
    <submittedName>
        <fullName evidence="4">DUF4224 domain-containing protein</fullName>
    </submittedName>
    <submittedName>
        <fullName evidence="3">Putative phage protein</fullName>
    </submittedName>
</protein>
<evidence type="ECO:0000256" key="1">
    <source>
        <dbReference type="SAM" id="MobiDB-lite"/>
    </source>
</evidence>
<evidence type="ECO:0000313" key="3">
    <source>
        <dbReference type="EMBL" id="AIZ49679.1"/>
    </source>
</evidence>
<feature type="region of interest" description="Disordered" evidence="1">
    <location>
        <begin position="37"/>
        <end position="73"/>
    </location>
</feature>
<organism evidence="3">
    <name type="scientific">Aeromonas salmonicida subsp. salmonicida</name>
    <dbReference type="NCBI Taxonomy" id="29491"/>
    <lineage>
        <taxon>Bacteria</taxon>
        <taxon>Pseudomonadati</taxon>
        <taxon>Pseudomonadota</taxon>
        <taxon>Gammaproteobacteria</taxon>
        <taxon>Aeromonadales</taxon>
        <taxon>Aeromonadaceae</taxon>
        <taxon>Aeromonas</taxon>
    </lineage>
</organism>
<name>A0A0B0EXM9_AERSS</name>
<reference evidence="3" key="1">
    <citation type="submission" date="2014-03" db="EMBL/GenBank/DDBJ databases">
        <authorList>
            <person name="Emond-Rheault J.-G."/>
            <person name="Trudel M.V."/>
            <person name="Vincent A.T."/>
            <person name="Brochu F."/>
            <person name="Boyle B."/>
            <person name="Tanaka K.H."/>
            <person name="Attere S.A."/>
            <person name="Jubinville E."/>
            <person name="Frenette M."/>
            <person name="Derome N."/>
            <person name="Charette S.J."/>
        </authorList>
    </citation>
    <scope>NUCLEOTIDE SEQUENCE</scope>
    <source>
        <strain evidence="3">09-0167</strain>
    </source>
</reference>
<feature type="domain" description="DUF4224" evidence="2">
    <location>
        <begin position="7"/>
        <end position="48"/>
    </location>
</feature>
<dbReference type="AlphaFoldDB" id="A0A0B0EXM9"/>
<evidence type="ECO:0000313" key="4">
    <source>
        <dbReference type="EMBL" id="QWY91768.1"/>
    </source>
</evidence>
<proteinExistence type="predicted"/>
<sequence length="73" mass="8224">MNKQLVVSDQEIEQLTGYKLPSKQCKALEKAGIRFLRRPDGRPSTTREWLTGSASHHPANDDRDNGFNLEALS</sequence>
<dbReference type="EMBL" id="MW218448">
    <property type="protein sequence ID" value="QWY91768.1"/>
    <property type="molecule type" value="Genomic_DNA"/>
</dbReference>
<evidence type="ECO:0000259" key="2">
    <source>
        <dbReference type="Pfam" id="PF13986"/>
    </source>
</evidence>